<dbReference type="Gene3D" id="3.50.50.60">
    <property type="entry name" value="FAD/NAD(P)-binding domain"/>
    <property type="match status" value="1"/>
</dbReference>
<sequence length="452" mass="47696">MTAREPDTLPSGADAVVVGAGVIGSAVALELARTGRRVVVVDKAGGVGHGSTSASSAVIRFNYSTWDGVATAWESRHCWARWAEHLGTMRGPGLAAFRRTGAVFLDAPDSGTPEVIALFERAGVPYERWDAATLRSRIPGIDVGRYGPPKPLRDEAFFSGPEGELGALFTPDAGFVDDPQLAAQNLADAAGRLGARFLFHRTVVGVLRREDRVAGLRLADGTAITAPVVINAAGPWSGAFNRLAGVGAEFTVGVRPLRQEVHQVAAPVCQGGTTSSGPGGAATTPGLIVADTDLGTYLRPSGGHLLIGSTLPACDPREWLDDPDLCNPHPTPTRFDTQVTRAARRFPLLRVPNRPTGIAGVYDAADDWAPLYDRTDLPGFYVAMGTSGNQFKNAPLAGRFLATLVDRVEAGHDHDRDPLRYTGEHTGTVVNLGAFSRKRPLAEGAASRTVMG</sequence>
<organism evidence="3 4">
    <name type="scientific">Streptomyces olivochromogenes</name>
    <dbReference type="NCBI Taxonomy" id="1963"/>
    <lineage>
        <taxon>Bacteria</taxon>
        <taxon>Bacillati</taxon>
        <taxon>Actinomycetota</taxon>
        <taxon>Actinomycetes</taxon>
        <taxon>Kitasatosporales</taxon>
        <taxon>Streptomycetaceae</taxon>
        <taxon>Streptomyces</taxon>
    </lineage>
</organism>
<dbReference type="GO" id="GO:0016491">
    <property type="term" value="F:oxidoreductase activity"/>
    <property type="evidence" value="ECO:0007669"/>
    <property type="project" value="UniProtKB-KW"/>
</dbReference>
<dbReference type="GO" id="GO:0005737">
    <property type="term" value="C:cytoplasm"/>
    <property type="evidence" value="ECO:0007669"/>
    <property type="project" value="TreeGrafter"/>
</dbReference>
<dbReference type="STRING" id="1963.AQJ27_40890"/>
<dbReference type="InterPro" id="IPR006076">
    <property type="entry name" value="FAD-dep_OxRdtase"/>
</dbReference>
<dbReference type="SUPFAM" id="SSF51905">
    <property type="entry name" value="FAD/NAD(P)-binding domain"/>
    <property type="match status" value="1"/>
</dbReference>
<dbReference type="RefSeq" id="WP_067380733.1">
    <property type="nucleotide sequence ID" value="NZ_BDQI01000045.1"/>
</dbReference>
<dbReference type="AlphaFoldDB" id="A0A250VVC0"/>
<dbReference type="PANTHER" id="PTHR13847:SF287">
    <property type="entry name" value="FAD-DEPENDENT OXIDOREDUCTASE DOMAIN-CONTAINING PROTEIN 1"/>
    <property type="match status" value="1"/>
</dbReference>
<dbReference type="PANTHER" id="PTHR13847">
    <property type="entry name" value="SARCOSINE DEHYDROGENASE-RELATED"/>
    <property type="match status" value="1"/>
</dbReference>
<proteinExistence type="predicted"/>
<dbReference type="InterPro" id="IPR036188">
    <property type="entry name" value="FAD/NAD-bd_sf"/>
</dbReference>
<dbReference type="Gene3D" id="3.30.9.10">
    <property type="entry name" value="D-Amino Acid Oxidase, subunit A, domain 2"/>
    <property type="match status" value="1"/>
</dbReference>
<evidence type="ECO:0000313" key="3">
    <source>
        <dbReference type="EMBL" id="GAX58081.1"/>
    </source>
</evidence>
<accession>A0A250VVC0</accession>
<gene>
    <name evidence="3" type="ORF">SO3561_09652</name>
</gene>
<reference evidence="4" key="1">
    <citation type="submission" date="2017-05" db="EMBL/GenBank/DDBJ databases">
        <title>Streptomyces olivochromogenes NBRC 3561 whole genome shotgun sequence.</title>
        <authorList>
            <person name="Dohra H."/>
            <person name="Kodani S."/>
        </authorList>
    </citation>
    <scope>NUCLEOTIDE SEQUENCE [LARGE SCALE GENOMIC DNA]</scope>
    <source>
        <strain evidence="4">NBRC 3561</strain>
    </source>
</reference>
<feature type="domain" description="FAD dependent oxidoreductase" evidence="2">
    <location>
        <begin position="14"/>
        <end position="403"/>
    </location>
</feature>
<name>A0A250VVC0_STROL</name>
<dbReference type="Proteomes" id="UP000217446">
    <property type="component" value="Unassembled WGS sequence"/>
</dbReference>
<evidence type="ECO:0000259" key="2">
    <source>
        <dbReference type="Pfam" id="PF01266"/>
    </source>
</evidence>
<evidence type="ECO:0000256" key="1">
    <source>
        <dbReference type="ARBA" id="ARBA00023002"/>
    </source>
</evidence>
<comment type="caution">
    <text evidence="3">The sequence shown here is derived from an EMBL/GenBank/DDBJ whole genome shotgun (WGS) entry which is preliminary data.</text>
</comment>
<dbReference type="EMBL" id="BDQI01000045">
    <property type="protein sequence ID" value="GAX58081.1"/>
    <property type="molecule type" value="Genomic_DNA"/>
</dbReference>
<evidence type="ECO:0000313" key="4">
    <source>
        <dbReference type="Proteomes" id="UP000217446"/>
    </source>
</evidence>
<keyword evidence="4" id="KW-1185">Reference proteome</keyword>
<protein>
    <submittedName>
        <fullName evidence="3">Oxidoreductase</fullName>
    </submittedName>
</protein>
<dbReference type="Pfam" id="PF01266">
    <property type="entry name" value="DAO"/>
    <property type="match status" value="1"/>
</dbReference>
<keyword evidence="1" id="KW-0560">Oxidoreductase</keyword>